<keyword evidence="2" id="KW-1185">Reference proteome</keyword>
<evidence type="ECO:0000313" key="1">
    <source>
        <dbReference type="EMBL" id="TMM40973.1"/>
    </source>
</evidence>
<organism evidence="1 2">
    <name type="scientific">Colwellia ponticola</name>
    <dbReference type="NCBI Taxonomy" id="2304625"/>
    <lineage>
        <taxon>Bacteria</taxon>
        <taxon>Pseudomonadati</taxon>
        <taxon>Pseudomonadota</taxon>
        <taxon>Gammaproteobacteria</taxon>
        <taxon>Alteromonadales</taxon>
        <taxon>Colwelliaceae</taxon>
        <taxon>Colwellia</taxon>
    </lineage>
</organism>
<proteinExistence type="predicted"/>
<evidence type="ECO:0008006" key="3">
    <source>
        <dbReference type="Google" id="ProtNLM"/>
    </source>
</evidence>
<dbReference type="PROSITE" id="PS51257">
    <property type="entry name" value="PROKAR_LIPOPROTEIN"/>
    <property type="match status" value="1"/>
</dbReference>
<reference evidence="1 2" key="1">
    <citation type="submission" date="2019-05" db="EMBL/GenBank/DDBJ databases">
        <title>Colwellia ponticola sp. nov., isolated from seawater.</title>
        <authorList>
            <person name="Yoon J.-H."/>
        </authorList>
    </citation>
    <scope>NUCLEOTIDE SEQUENCE [LARGE SCALE GENOMIC DNA]</scope>
    <source>
        <strain evidence="1 2">OISW-25</strain>
    </source>
</reference>
<dbReference type="AlphaFoldDB" id="A0A8H2JIS7"/>
<name>A0A8H2JIS7_9GAMM</name>
<dbReference type="Proteomes" id="UP000307702">
    <property type="component" value="Unassembled WGS sequence"/>
</dbReference>
<gene>
    <name evidence="1" type="ORF">FCS21_15705</name>
</gene>
<evidence type="ECO:0000313" key="2">
    <source>
        <dbReference type="Proteomes" id="UP000307702"/>
    </source>
</evidence>
<protein>
    <recommendedName>
        <fullName evidence="3">Lipoprotein</fullName>
    </recommendedName>
</protein>
<dbReference type="RefSeq" id="WP_138624474.1">
    <property type="nucleotide sequence ID" value="NZ_SZVP01000036.1"/>
</dbReference>
<comment type="caution">
    <text evidence="1">The sequence shown here is derived from an EMBL/GenBank/DDBJ whole genome shotgun (WGS) entry which is preliminary data.</text>
</comment>
<dbReference type="EMBL" id="SZVP01000036">
    <property type="protein sequence ID" value="TMM40973.1"/>
    <property type="molecule type" value="Genomic_DNA"/>
</dbReference>
<accession>A0A8H2JIS7</accession>
<sequence length="128" mass="14357">MKYLTLFFLTVLTTGCTSEVDNGFKFVVTGSLSKSLTQDEINVLNNCVAPKVKKFEEFIKKNANINQQSASVHTVEVVSYFDSSFNYTADIVIKLFYTAKTYKGDEERETKSGKIYCDFEAAGLSQKS</sequence>